<keyword evidence="2" id="KW-1185">Reference proteome</keyword>
<evidence type="ECO:0000313" key="1">
    <source>
        <dbReference type="EMBL" id="GGY21485.1"/>
    </source>
</evidence>
<name>A0A918UB88_9ACTN</name>
<accession>A0A918UB88</accession>
<evidence type="ECO:0000313" key="2">
    <source>
        <dbReference type="Proteomes" id="UP000619244"/>
    </source>
</evidence>
<reference evidence="1" key="2">
    <citation type="submission" date="2020-09" db="EMBL/GenBank/DDBJ databases">
        <authorList>
            <person name="Sun Q."/>
            <person name="Ohkuma M."/>
        </authorList>
    </citation>
    <scope>NUCLEOTIDE SEQUENCE</scope>
    <source>
        <strain evidence="1">JCM 4790</strain>
    </source>
</reference>
<protein>
    <submittedName>
        <fullName evidence="1">Uncharacterized protein</fullName>
    </submittedName>
</protein>
<reference evidence="1" key="1">
    <citation type="journal article" date="2014" name="Int. J. Syst. Evol. Microbiol.">
        <title>Complete genome sequence of Corynebacterium casei LMG S-19264T (=DSM 44701T), isolated from a smear-ripened cheese.</title>
        <authorList>
            <consortium name="US DOE Joint Genome Institute (JGI-PGF)"/>
            <person name="Walter F."/>
            <person name="Albersmeier A."/>
            <person name="Kalinowski J."/>
            <person name="Ruckert C."/>
        </authorList>
    </citation>
    <scope>NUCLEOTIDE SEQUENCE</scope>
    <source>
        <strain evidence="1">JCM 4790</strain>
    </source>
</reference>
<dbReference type="EMBL" id="BMVU01000203">
    <property type="protein sequence ID" value="GGY21485.1"/>
    <property type="molecule type" value="Genomic_DNA"/>
</dbReference>
<gene>
    <name evidence="1" type="ORF">GCM10010358_83770</name>
</gene>
<comment type="caution">
    <text evidence="1">The sequence shown here is derived from an EMBL/GenBank/DDBJ whole genome shotgun (WGS) entry which is preliminary data.</text>
</comment>
<organism evidence="1 2">
    <name type="scientific">Streptomyces minutiscleroticus</name>
    <dbReference type="NCBI Taxonomy" id="68238"/>
    <lineage>
        <taxon>Bacteria</taxon>
        <taxon>Bacillati</taxon>
        <taxon>Actinomycetota</taxon>
        <taxon>Actinomycetes</taxon>
        <taxon>Kitasatosporales</taxon>
        <taxon>Streptomycetaceae</taxon>
        <taxon>Streptomyces</taxon>
    </lineage>
</organism>
<dbReference type="RefSeq" id="WP_190195489.1">
    <property type="nucleotide sequence ID" value="NZ_BMVU01000203.1"/>
</dbReference>
<dbReference type="AlphaFoldDB" id="A0A918UB88"/>
<dbReference type="Proteomes" id="UP000619244">
    <property type="component" value="Unassembled WGS sequence"/>
</dbReference>
<sequence length="98" mass="10451">MVGLECEVQWAAAARYGESPIAGYGTASDASFDPFDFPADSIAVQREAAGLHAELRRFQATLPWSWEPHEGWEAWGSAGIRFVQAGDPGLVAEAGGDL</sequence>
<proteinExistence type="predicted"/>